<name>A0AAV9IUS1_CYACA</name>
<dbReference type="InterPro" id="IPR004443">
    <property type="entry name" value="YjeF_N_dom"/>
</dbReference>
<organism evidence="2 3">
    <name type="scientific">Cyanidium caldarium</name>
    <name type="common">Red alga</name>
    <dbReference type="NCBI Taxonomy" id="2771"/>
    <lineage>
        <taxon>Eukaryota</taxon>
        <taxon>Rhodophyta</taxon>
        <taxon>Bangiophyceae</taxon>
        <taxon>Cyanidiales</taxon>
        <taxon>Cyanidiaceae</taxon>
        <taxon>Cyanidium</taxon>
    </lineage>
</organism>
<dbReference type="SUPFAM" id="SSF64153">
    <property type="entry name" value="YjeF N-terminal domain-like"/>
    <property type="match status" value="1"/>
</dbReference>
<evidence type="ECO:0000313" key="3">
    <source>
        <dbReference type="Proteomes" id="UP001301350"/>
    </source>
</evidence>
<dbReference type="Pfam" id="PF03853">
    <property type="entry name" value="YjeF_N"/>
    <property type="match status" value="1"/>
</dbReference>
<sequence>MCHRMGSLMFVAIVGSGEWRRSSKERKGQPDALLRPAALSAFAGTPHRNSSSCIGLSSPGQHLRIERRAARTVIPSLFTVSMSETPDATREDSFRPGYTKDDMTPRNIFYRESALARLPRLLTRTEHFLMVEEVVNQSGSLARVVAALAHGVAQVYQEAFSVSAYRRVAVFIGPGWTGCLGWAVAAELARREASVTAVALLSEPVDMKGTLPPRAGLRRCWCEQHEEAARAGVVETDFVPSTLDYYYDALIDAIIGIDLDVQGVSQQMVAAGQIPAEAPPMALLGTPYDETIDRLAQSYLPLLSLDVPSGWDTTRGPLLGDLRIGRALKPEVLVSVLAPKRCLRSFGGNYWYLAGNVVPELVGKRLDLRLPAFPTSKDCVLMGSNPFLNMIKRRRRETDPLTDEHTPGPPRMPLCWGRGAPGEVYGRPGEFLATVFNSNPRRVWVDPERDDAGDLWDELE</sequence>
<gene>
    <name evidence="2" type="ORF">CDCA_CDCA06G1919</name>
</gene>
<dbReference type="InterPro" id="IPR036652">
    <property type="entry name" value="YjeF_N_dom_sf"/>
</dbReference>
<keyword evidence="3" id="KW-1185">Reference proteome</keyword>
<protein>
    <recommendedName>
        <fullName evidence="1">YjeF N-terminal domain-containing protein</fullName>
    </recommendedName>
</protein>
<proteinExistence type="predicted"/>
<feature type="domain" description="YjeF N-terminal" evidence="1">
    <location>
        <begin position="122"/>
        <end position="370"/>
    </location>
</feature>
<accession>A0AAV9IUS1</accession>
<evidence type="ECO:0000313" key="2">
    <source>
        <dbReference type="EMBL" id="KAK4535894.1"/>
    </source>
</evidence>
<reference evidence="2 3" key="1">
    <citation type="submission" date="2022-07" db="EMBL/GenBank/DDBJ databases">
        <title>Genome-wide signatures of adaptation to extreme environments.</title>
        <authorList>
            <person name="Cho C.H."/>
            <person name="Yoon H.S."/>
        </authorList>
    </citation>
    <scope>NUCLEOTIDE SEQUENCE [LARGE SCALE GENOMIC DNA]</scope>
    <source>
        <strain evidence="2 3">DBV 063 E5</strain>
    </source>
</reference>
<dbReference type="PROSITE" id="PS51385">
    <property type="entry name" value="YJEF_N"/>
    <property type="match status" value="1"/>
</dbReference>
<evidence type="ECO:0000259" key="1">
    <source>
        <dbReference type="PROSITE" id="PS51385"/>
    </source>
</evidence>
<dbReference type="Gene3D" id="3.40.50.10260">
    <property type="entry name" value="YjeF N-terminal domain"/>
    <property type="match status" value="1"/>
</dbReference>
<dbReference type="EMBL" id="JANCYW010000006">
    <property type="protein sequence ID" value="KAK4535894.1"/>
    <property type="molecule type" value="Genomic_DNA"/>
</dbReference>
<comment type="caution">
    <text evidence="2">The sequence shown here is derived from an EMBL/GenBank/DDBJ whole genome shotgun (WGS) entry which is preliminary data.</text>
</comment>
<dbReference type="Proteomes" id="UP001301350">
    <property type="component" value="Unassembled WGS sequence"/>
</dbReference>
<dbReference type="AlphaFoldDB" id="A0AAV9IUS1"/>